<keyword evidence="4" id="KW-0255">Endonuclease</keyword>
<gene>
    <name evidence="8" type="ORF">KFK09_018318</name>
</gene>
<evidence type="ECO:0000259" key="7">
    <source>
        <dbReference type="Pfam" id="PF17917"/>
    </source>
</evidence>
<evidence type="ECO:0000313" key="8">
    <source>
        <dbReference type="EMBL" id="KAI0500110.1"/>
    </source>
</evidence>
<keyword evidence="9" id="KW-1185">Reference proteome</keyword>
<comment type="caution">
    <text evidence="8">The sequence shown here is derived from an EMBL/GenBank/DDBJ whole genome shotgun (WGS) entry which is preliminary data.</text>
</comment>
<dbReference type="GO" id="GO:0016787">
    <property type="term" value="F:hydrolase activity"/>
    <property type="evidence" value="ECO:0007669"/>
    <property type="project" value="UniProtKB-KW"/>
</dbReference>
<keyword evidence="6" id="KW-0695">RNA-directed DNA polymerase</keyword>
<keyword evidence="1" id="KW-0808">Transferase</keyword>
<dbReference type="InterPro" id="IPR041373">
    <property type="entry name" value="RT_RNaseH"/>
</dbReference>
<dbReference type="GO" id="GO:0004519">
    <property type="term" value="F:endonuclease activity"/>
    <property type="evidence" value="ECO:0007669"/>
    <property type="project" value="UniProtKB-KW"/>
</dbReference>
<dbReference type="Proteomes" id="UP000829196">
    <property type="component" value="Unassembled WGS sequence"/>
</dbReference>
<dbReference type="SUPFAM" id="SSF56672">
    <property type="entry name" value="DNA/RNA polymerases"/>
    <property type="match status" value="1"/>
</dbReference>
<sequence>MANMLAIQKLWPYLLRRHFIVRTNQRSLKNLLEKIMVNEEHQRWLFKLLGYDFEIPYRPRVENKATYGLSGCMREPQMIALSVSLVIGWEALRRERT</sequence>
<keyword evidence="2" id="KW-0548">Nucleotidyltransferase</keyword>
<evidence type="ECO:0000256" key="1">
    <source>
        <dbReference type="ARBA" id="ARBA00022679"/>
    </source>
</evidence>
<dbReference type="InterPro" id="IPR043502">
    <property type="entry name" value="DNA/RNA_pol_sf"/>
</dbReference>
<evidence type="ECO:0000256" key="3">
    <source>
        <dbReference type="ARBA" id="ARBA00022722"/>
    </source>
</evidence>
<proteinExistence type="predicted"/>
<dbReference type="Pfam" id="PF17917">
    <property type="entry name" value="RT_RNaseH"/>
    <property type="match status" value="1"/>
</dbReference>
<name>A0A8T3AVF7_DENNO</name>
<evidence type="ECO:0000256" key="4">
    <source>
        <dbReference type="ARBA" id="ARBA00022759"/>
    </source>
</evidence>
<evidence type="ECO:0000256" key="2">
    <source>
        <dbReference type="ARBA" id="ARBA00022695"/>
    </source>
</evidence>
<dbReference type="EMBL" id="JAGYWB010000013">
    <property type="protein sequence ID" value="KAI0500110.1"/>
    <property type="molecule type" value="Genomic_DNA"/>
</dbReference>
<dbReference type="SMR" id="A0A8T3AVF7"/>
<evidence type="ECO:0000256" key="5">
    <source>
        <dbReference type="ARBA" id="ARBA00022801"/>
    </source>
</evidence>
<accession>A0A8T3AVF7</accession>
<feature type="domain" description="Reverse transcriptase RNase H-like" evidence="7">
    <location>
        <begin position="2"/>
        <end position="51"/>
    </location>
</feature>
<dbReference type="OrthoDB" id="10055717at2759"/>
<evidence type="ECO:0000256" key="6">
    <source>
        <dbReference type="ARBA" id="ARBA00022918"/>
    </source>
</evidence>
<organism evidence="8 9">
    <name type="scientific">Dendrobium nobile</name>
    <name type="common">Orchid</name>
    <dbReference type="NCBI Taxonomy" id="94219"/>
    <lineage>
        <taxon>Eukaryota</taxon>
        <taxon>Viridiplantae</taxon>
        <taxon>Streptophyta</taxon>
        <taxon>Embryophyta</taxon>
        <taxon>Tracheophyta</taxon>
        <taxon>Spermatophyta</taxon>
        <taxon>Magnoliopsida</taxon>
        <taxon>Liliopsida</taxon>
        <taxon>Asparagales</taxon>
        <taxon>Orchidaceae</taxon>
        <taxon>Epidendroideae</taxon>
        <taxon>Malaxideae</taxon>
        <taxon>Dendrobiinae</taxon>
        <taxon>Dendrobium</taxon>
    </lineage>
</organism>
<protein>
    <recommendedName>
        <fullName evidence="7">Reverse transcriptase RNase H-like domain-containing protein</fullName>
    </recommendedName>
</protein>
<evidence type="ECO:0000313" key="9">
    <source>
        <dbReference type="Proteomes" id="UP000829196"/>
    </source>
</evidence>
<reference evidence="8" key="1">
    <citation type="journal article" date="2022" name="Front. Genet.">
        <title>Chromosome-Scale Assembly of the Dendrobium nobile Genome Provides Insights Into the Molecular Mechanism of the Biosynthesis of the Medicinal Active Ingredient of Dendrobium.</title>
        <authorList>
            <person name="Xu Q."/>
            <person name="Niu S.-C."/>
            <person name="Li K.-L."/>
            <person name="Zheng P.-J."/>
            <person name="Zhang X.-J."/>
            <person name="Jia Y."/>
            <person name="Liu Y."/>
            <person name="Niu Y.-X."/>
            <person name="Yu L.-H."/>
            <person name="Chen D.-F."/>
            <person name="Zhang G.-Q."/>
        </authorList>
    </citation>
    <scope>NUCLEOTIDE SEQUENCE</scope>
    <source>
        <tissue evidence="8">Leaf</tissue>
    </source>
</reference>
<dbReference type="AlphaFoldDB" id="A0A8T3AVF7"/>
<keyword evidence="3" id="KW-0540">Nuclease</keyword>
<dbReference type="GO" id="GO:0003964">
    <property type="term" value="F:RNA-directed DNA polymerase activity"/>
    <property type="evidence" value="ECO:0007669"/>
    <property type="project" value="UniProtKB-KW"/>
</dbReference>
<keyword evidence="5" id="KW-0378">Hydrolase</keyword>